<dbReference type="InterPro" id="IPR019787">
    <property type="entry name" value="Znf_PHD-finger"/>
</dbReference>
<evidence type="ECO:0000256" key="11">
    <source>
        <dbReference type="SAM" id="Coils"/>
    </source>
</evidence>
<dbReference type="InterPro" id="IPR036890">
    <property type="entry name" value="HATPase_C_sf"/>
</dbReference>
<dbReference type="SUPFAM" id="SSF57903">
    <property type="entry name" value="FYVE/PHD zinc finger"/>
    <property type="match status" value="2"/>
</dbReference>
<keyword evidence="3" id="KW-0540">Nuclease</keyword>
<dbReference type="SUPFAM" id="SSF63748">
    <property type="entry name" value="Tudor/PWWP/MBT"/>
    <property type="match status" value="1"/>
</dbReference>
<feature type="region of interest" description="Disordered" evidence="12">
    <location>
        <begin position="1173"/>
        <end position="1253"/>
    </location>
</feature>
<comment type="caution">
    <text evidence="14">The sequence shown here is derived from an EMBL/GenBank/DDBJ whole genome shotgun (WGS) entry which is preliminary data.</text>
</comment>
<dbReference type="GO" id="GO:0016887">
    <property type="term" value="F:ATP hydrolysis activity"/>
    <property type="evidence" value="ECO:0007669"/>
    <property type="project" value="InterPro"/>
</dbReference>
<reference evidence="14 15" key="1">
    <citation type="journal article" date="2015" name="Genome Biol. Evol.">
        <title>Comparative Genomics of a Bacterivorous Green Alga Reveals Evolutionary Causalities and Consequences of Phago-Mixotrophic Mode of Nutrition.</title>
        <authorList>
            <person name="Burns J.A."/>
            <person name="Paasch A."/>
            <person name="Narechania A."/>
            <person name="Kim E."/>
        </authorList>
    </citation>
    <scope>NUCLEOTIDE SEQUENCE [LARGE SCALE GENOMIC DNA]</scope>
    <source>
        <strain evidence="14 15">PLY_AMNH</strain>
    </source>
</reference>
<dbReference type="PROSITE" id="PS50016">
    <property type="entry name" value="ZF_PHD_2"/>
    <property type="match status" value="1"/>
</dbReference>
<keyword evidence="8 11" id="KW-0175">Coiled coil</keyword>
<dbReference type="SUPFAM" id="SSF55874">
    <property type="entry name" value="ATPase domain of HSP90 chaperone/DNA topoisomerase II/histidine kinase"/>
    <property type="match status" value="1"/>
</dbReference>
<dbReference type="GO" id="GO:0005634">
    <property type="term" value="C:nucleus"/>
    <property type="evidence" value="ECO:0007669"/>
    <property type="project" value="UniProtKB-SubCell"/>
</dbReference>
<feature type="region of interest" description="Disordered" evidence="12">
    <location>
        <begin position="444"/>
        <end position="525"/>
    </location>
</feature>
<dbReference type="PANTHER" id="PTHR23336:SF76">
    <property type="entry name" value="MORC S5 DOMAIN-CONTAINING PROTEIN"/>
    <property type="match status" value="1"/>
</dbReference>
<evidence type="ECO:0000256" key="2">
    <source>
        <dbReference type="ARBA" id="ARBA00007845"/>
    </source>
</evidence>
<dbReference type="InterPro" id="IPR013083">
    <property type="entry name" value="Znf_RING/FYVE/PHD"/>
</dbReference>
<protein>
    <submittedName>
        <fullName evidence="14">Origin recognition complex subunit Orc1</fullName>
    </submittedName>
</protein>
<feature type="region of interest" description="Disordered" evidence="12">
    <location>
        <begin position="780"/>
        <end position="862"/>
    </location>
</feature>
<dbReference type="InterPro" id="IPR019786">
    <property type="entry name" value="Zinc_finger_PHD-type_CS"/>
</dbReference>
<feature type="compositionally biased region" description="Low complexity" evidence="12">
    <location>
        <begin position="1193"/>
        <end position="1211"/>
    </location>
</feature>
<feature type="compositionally biased region" description="Low complexity" evidence="12">
    <location>
        <begin position="794"/>
        <end position="852"/>
    </location>
</feature>
<keyword evidence="9" id="KW-0539">Nucleus</keyword>
<dbReference type="GO" id="GO:0004519">
    <property type="term" value="F:endonuclease activity"/>
    <property type="evidence" value="ECO:0007669"/>
    <property type="project" value="UniProtKB-KW"/>
</dbReference>
<evidence type="ECO:0000256" key="8">
    <source>
        <dbReference type="ARBA" id="ARBA00023054"/>
    </source>
</evidence>
<evidence type="ECO:0000256" key="5">
    <source>
        <dbReference type="ARBA" id="ARBA00022759"/>
    </source>
</evidence>
<evidence type="ECO:0000256" key="6">
    <source>
        <dbReference type="ARBA" id="ARBA00022771"/>
    </source>
</evidence>
<feature type="domain" description="PHD-type" evidence="13">
    <location>
        <begin position="869"/>
        <end position="923"/>
    </location>
</feature>
<feature type="compositionally biased region" description="Basic and acidic residues" evidence="12">
    <location>
        <begin position="1235"/>
        <end position="1251"/>
    </location>
</feature>
<evidence type="ECO:0000256" key="7">
    <source>
        <dbReference type="ARBA" id="ARBA00022833"/>
    </source>
</evidence>
<evidence type="ECO:0000256" key="12">
    <source>
        <dbReference type="SAM" id="MobiDB-lite"/>
    </source>
</evidence>
<name>A0AAE0KZ59_9CHLO</name>
<keyword evidence="5" id="KW-0255">Endonuclease</keyword>
<keyword evidence="7" id="KW-0862">Zinc</keyword>
<evidence type="ECO:0000313" key="15">
    <source>
        <dbReference type="Proteomes" id="UP001190700"/>
    </source>
</evidence>
<keyword evidence="4" id="KW-0479">Metal-binding</keyword>
<gene>
    <name evidence="14" type="ORF">CYMTET_25189</name>
</gene>
<dbReference type="SMART" id="SM00249">
    <property type="entry name" value="PHD"/>
    <property type="match status" value="2"/>
</dbReference>
<evidence type="ECO:0000259" key="13">
    <source>
        <dbReference type="PROSITE" id="PS50016"/>
    </source>
</evidence>
<dbReference type="PROSITE" id="PS01359">
    <property type="entry name" value="ZF_PHD_1"/>
    <property type="match status" value="1"/>
</dbReference>
<dbReference type="InterPro" id="IPR001965">
    <property type="entry name" value="Znf_PHD"/>
</dbReference>
<keyword evidence="15" id="KW-1185">Reference proteome</keyword>
<dbReference type="Gene3D" id="3.30.40.10">
    <property type="entry name" value="Zinc/RING finger domain, C3HC4 (zinc finger)"/>
    <property type="match status" value="2"/>
</dbReference>
<dbReference type="InterPro" id="IPR045261">
    <property type="entry name" value="MORC_ATPase"/>
</dbReference>
<dbReference type="Pfam" id="PF13589">
    <property type="entry name" value="HATPase_c_3"/>
    <property type="match status" value="1"/>
</dbReference>
<feature type="compositionally biased region" description="Basic and acidic residues" evidence="12">
    <location>
        <begin position="1342"/>
        <end position="1355"/>
    </location>
</feature>
<comment type="similarity">
    <text evidence="2">Belongs to the MORC ATPase protein family.</text>
</comment>
<comment type="subcellular location">
    <subcellularLocation>
        <location evidence="1">Nucleus</location>
    </subcellularLocation>
</comment>
<evidence type="ECO:0000313" key="14">
    <source>
        <dbReference type="EMBL" id="KAK3266163.1"/>
    </source>
</evidence>
<sequence>MKVPGLISWKLLESTRLEINSVTQAFSELVDNTRDVAVQHNKKFSFWIDFRFAPGSSRVPSEIHCWDDGPGVPREHVQEMLGFGFSDKGADMIGQYGLGVKHACMRLARSTLIFIKTTERAVVLLMSPAFLESKGIKEIEYPECAFDELLGKYCLRHTDIGTAEDIIAHSSLESVESMVSILENMPRTGIKYVMYQLRESKEMDIGTDPSDLIVMNADGSRLFTQARPGQAYSALLREDYSLRSYLEVLYQGTPLVNIHLRGQRVAPRDPHAMLKEQVQRFRLEVRVPTETGAGASIHNATVHVAELSLGYTDDATARHFMQYGGGRLSGRAPLLGGVNMYSKNRLCQLYMRIGLQLFNTNGNVGKDILGVLSADFLTLNRSKTAFAHNAFHSRLQEAIKEAMQRYHANMQTRSTAGVKAGTQRIPLHPGVEVIRVPKQRGRVITGDGALPHQPALGSGPVQQNTGHRQCGRPGEEGGQSQAGSSPEQQNTGHRKGGRPGEEACEGTRAASESWRMSAPGAHGVPSGCAGDGGDVDSAAVRGCTMNVGSGRTRGGAEGIMAIYNDGRDAQCELIVSHDTSSGKYVTYCKEWGQAVVWCTCGLPSIGRMIQCSICNHWEHALCAGYAADGDAADAADVIYSCHLCRVEHCISEADFQPRPLHRQQGRPERMLVLAIQFAVEDLAEWDEQLKRAEQQLLDSRTLYDICQQLLCLEQLLPATAKPTSWDERRAATWRATVQRAASPDVLWEAAAQLLQERLAFLPMPVVAVAAASTPLAASALHSPAASNPPPPANAPDLTPAHAPARASAHAPTPAPAHAPARASAPAPAHAPVRASAPAPTPAVVQAQPQGVPDEQAVPPRERVPTAVEEIACEVCGLLDDDPAEGWDMLLCDSCPTGWHLACLTPPLLRPPEGDWACPRCSSGEELRAPSLELVDRQVRFVGSAGELLRGATGVCCDFVEAGRSGRAMYVVKLDVGVRFSDGITDTIIGVQDWELLEAGSGMPGPSQGWVTIPGTGVGVQRTEPAAPRREDVLVTCGGMRGWLSSGARQHEETVLCRIRSNAGGVGLVQLSPGSFRRLAGSDREDVWWGECLMHALTKQPVGAWLRARGGGYARIGQRLSVFWSIDDMYYSGWVAKYREQDAAHLLHYDDGEEEWVNLALQILKWESQAGATARREAEPSAACGRAGGDRGHGAATATTGSPATTSAAAHPKASKKSKAGPIRTQGDGHPLARHPPLDQRAPRRAEREDAPLPRIHPRKDAVWQVDEAKPLLPGAAFPNRDFKINPRPTIQVDAWLPGNKPQVAPEVTPDVASDDDDDCCITKIITAPPRAAKRRFHGEPSSGDKGRPLPDDIKPELPILGSPTREVERTLQPGKQREPARMAVAEDPTLSRRGDEWDQGWQSAGVKTANRSDCGGPSGPQGTFSKRDEYEGCRSPRRRAWLSEALGDILDEHHIIALQEAKVDPVFIRNLGTNKVDYFMDTLELPQCTAWLVAKRLTPTATFFARLIFAVEIGSDDAVPSSLATFSARLIFAVEIGSDDAVPSSLGKAAAMAASASWRAASPPLLVSSDADGV</sequence>
<dbReference type="CDD" id="cd20404">
    <property type="entry name" value="Tudor_Agenet_AtEML-like"/>
    <property type="match status" value="1"/>
</dbReference>
<feature type="region of interest" description="Disordered" evidence="12">
    <location>
        <begin position="1332"/>
        <end position="1431"/>
    </location>
</feature>
<dbReference type="Pfam" id="PF17942">
    <property type="entry name" value="Morc6_S5"/>
    <property type="match status" value="1"/>
</dbReference>
<dbReference type="Gene3D" id="3.30.565.10">
    <property type="entry name" value="Histidine kinase-like ATPase, C-terminal domain"/>
    <property type="match status" value="1"/>
</dbReference>
<dbReference type="InterPro" id="IPR011011">
    <property type="entry name" value="Znf_FYVE_PHD"/>
</dbReference>
<evidence type="ECO:0000256" key="4">
    <source>
        <dbReference type="ARBA" id="ARBA00022723"/>
    </source>
</evidence>
<accession>A0AAE0KZ59</accession>
<keyword evidence="6 10" id="KW-0863">Zinc-finger</keyword>
<evidence type="ECO:0000256" key="10">
    <source>
        <dbReference type="PROSITE-ProRule" id="PRU00146"/>
    </source>
</evidence>
<keyword evidence="5" id="KW-0378">Hydrolase</keyword>
<dbReference type="GO" id="GO:0031349">
    <property type="term" value="P:positive regulation of defense response"/>
    <property type="evidence" value="ECO:0007669"/>
    <property type="project" value="UniProtKB-ARBA"/>
</dbReference>
<feature type="coiled-coil region" evidence="11">
    <location>
        <begin position="675"/>
        <end position="702"/>
    </location>
</feature>
<organism evidence="14 15">
    <name type="scientific">Cymbomonas tetramitiformis</name>
    <dbReference type="NCBI Taxonomy" id="36881"/>
    <lineage>
        <taxon>Eukaryota</taxon>
        <taxon>Viridiplantae</taxon>
        <taxon>Chlorophyta</taxon>
        <taxon>Pyramimonadophyceae</taxon>
        <taxon>Pyramimonadales</taxon>
        <taxon>Pyramimonadaceae</taxon>
        <taxon>Cymbomonas</taxon>
    </lineage>
</organism>
<evidence type="ECO:0000256" key="3">
    <source>
        <dbReference type="ARBA" id="ARBA00022722"/>
    </source>
</evidence>
<proteinExistence type="inferred from homology"/>
<dbReference type="EMBL" id="LGRX02013389">
    <property type="protein sequence ID" value="KAK3266163.1"/>
    <property type="molecule type" value="Genomic_DNA"/>
</dbReference>
<evidence type="ECO:0000256" key="1">
    <source>
        <dbReference type="ARBA" id="ARBA00004123"/>
    </source>
</evidence>
<dbReference type="Pfam" id="PF00628">
    <property type="entry name" value="PHD"/>
    <property type="match status" value="1"/>
</dbReference>
<dbReference type="GO" id="GO:0008270">
    <property type="term" value="F:zinc ion binding"/>
    <property type="evidence" value="ECO:0007669"/>
    <property type="project" value="UniProtKB-KW"/>
</dbReference>
<dbReference type="Gene3D" id="2.30.30.140">
    <property type="match status" value="1"/>
</dbReference>
<dbReference type="PANTHER" id="PTHR23336">
    <property type="entry name" value="ZINC FINGER CW-TYPE COILED-COIL DOMAIN PROTEIN 3"/>
    <property type="match status" value="1"/>
</dbReference>
<dbReference type="InterPro" id="IPR041006">
    <property type="entry name" value="Morc_S5"/>
</dbReference>
<feature type="compositionally biased region" description="Low complexity" evidence="12">
    <location>
        <begin position="478"/>
        <end position="489"/>
    </location>
</feature>
<feature type="compositionally biased region" description="Basic and acidic residues" evidence="12">
    <location>
        <begin position="1365"/>
        <end position="1380"/>
    </location>
</feature>
<evidence type="ECO:0000256" key="9">
    <source>
        <dbReference type="ARBA" id="ARBA00023242"/>
    </source>
</evidence>
<dbReference type="Proteomes" id="UP001190700">
    <property type="component" value="Unassembled WGS sequence"/>
</dbReference>